<dbReference type="EMBL" id="JALJOR010000002">
    <property type="protein sequence ID" value="KAK9823984.1"/>
    <property type="molecule type" value="Genomic_DNA"/>
</dbReference>
<evidence type="ECO:0000259" key="5">
    <source>
        <dbReference type="Pfam" id="PF03810"/>
    </source>
</evidence>
<evidence type="ECO:0000256" key="3">
    <source>
        <dbReference type="ARBA" id="ARBA00022448"/>
    </source>
</evidence>
<evidence type="ECO:0000256" key="2">
    <source>
        <dbReference type="ARBA" id="ARBA00007991"/>
    </source>
</evidence>
<organism evidence="7 8">
    <name type="scientific">[Myrmecia] bisecta</name>
    <dbReference type="NCBI Taxonomy" id="41462"/>
    <lineage>
        <taxon>Eukaryota</taxon>
        <taxon>Viridiplantae</taxon>
        <taxon>Chlorophyta</taxon>
        <taxon>core chlorophytes</taxon>
        <taxon>Trebouxiophyceae</taxon>
        <taxon>Trebouxiales</taxon>
        <taxon>Trebouxiaceae</taxon>
        <taxon>Myrmecia</taxon>
    </lineage>
</organism>
<evidence type="ECO:0000256" key="1">
    <source>
        <dbReference type="ARBA" id="ARBA00004123"/>
    </source>
</evidence>
<keyword evidence="4" id="KW-0539">Nucleus</keyword>
<dbReference type="InterPro" id="IPR001494">
    <property type="entry name" value="Importin-beta_N"/>
</dbReference>
<dbReference type="PANTHER" id="PTHR12363:SF33">
    <property type="entry name" value="IMPORTIN-13"/>
    <property type="match status" value="1"/>
</dbReference>
<feature type="domain" description="Exportin-1/Importin-beta-like" evidence="6">
    <location>
        <begin position="104"/>
        <end position="235"/>
    </location>
</feature>
<dbReference type="GO" id="GO:0005737">
    <property type="term" value="C:cytoplasm"/>
    <property type="evidence" value="ECO:0007669"/>
    <property type="project" value="TreeGrafter"/>
</dbReference>
<evidence type="ECO:0000256" key="4">
    <source>
        <dbReference type="ARBA" id="ARBA00023242"/>
    </source>
</evidence>
<sequence length="926" mass="97809">MAAVVPPLQLQVLHALQALHAPGRSAVDTRTASDWLTQFQHSQAAWQVCIDCLQDMKLPFDVHLFAAQTLRQKLRRQLGSLPAEAWPWLRAALLACAVTYSSSPPLLIRQLCLALAALVVHWDGWTDALQQLGSRLSASSMLTFLTELPDECLDERGMANAPPGAAFERHVQAKCKVRSWSQAVIDWLKGMLAARDSSVGDTRAAVLDCFGAWVRLGGLYEVPLDAAQPLIAAAFECSCSQQYGSVEIAGFQVANAVIDHAPEALQPYLLSLVAQLPQQASQAIAHGSADAAEALCAIFACFVIANMPLCASASEQGHSLRDGLLTCATIPSGVDHFTTSGEPVAASALEAWQAMAEYLVEINTALDTEAEHLRPMSPVERVHWFQLLLRRLLPMMSAQPDSQSPAEALLPQEDEPGRQLQAYARDMLQACCRVLGAGAYLAVVVGFSAQEAGSWLQWGRVQVALFCLEAASEVLSEAIQSEADPTAGAEVATTLLHFFTRLIHEQAGPHSTAAKLVRHAVLQPLAELISPLMHYMATARLSAQELLHFTLSQATQSLLDGVHPQTAARAVLQACKAAVEHAVPVTWDIVLALLRLVQSAPGPEVEADLVVAISHCLPAGRATHDVGTRAAVEVFAGCWLPLAEALLAPAGGLIDLRADAAKCLTLAMRADAAGLEVLLPQICSVAAKCIGLPGGHVFGGPLGLAAELAADPPGPAGLQAAVGGALQVVSRTPMIQELGKWQAGDESPELAQAVLNLTAAVARHCQSWSGDLAMQQAVPFLQEGLGRAAACATCNHKDVAAAAMSCLATLIGACSEATPFQEPMLLAVWQAGPTLLQGLLCALLGPFALARVHKAVTILTDLAALPAPSGMTGPAASGGSSFPNMQYALPDWLSRALHSLPAGRLQDCHAVLLLRRSTPTTDVIQP</sequence>
<keyword evidence="3" id="KW-0813">Transport</keyword>
<comment type="similarity">
    <text evidence="2">Belongs to the importin beta family.</text>
</comment>
<dbReference type="InterPro" id="IPR051345">
    <property type="entry name" value="Importin_beta-like_NTR"/>
</dbReference>
<evidence type="ECO:0000313" key="8">
    <source>
        <dbReference type="Proteomes" id="UP001489004"/>
    </source>
</evidence>
<gene>
    <name evidence="7" type="ORF">WJX72_006790</name>
</gene>
<dbReference type="Gene3D" id="1.25.10.10">
    <property type="entry name" value="Leucine-rich Repeat Variant"/>
    <property type="match status" value="1"/>
</dbReference>
<accession>A0AAW1QRA9</accession>
<feature type="domain" description="Importin N-terminal" evidence="5">
    <location>
        <begin position="32"/>
        <end position="93"/>
    </location>
</feature>
<dbReference type="Proteomes" id="UP001489004">
    <property type="component" value="Unassembled WGS sequence"/>
</dbReference>
<protein>
    <submittedName>
        <fullName evidence="7">Uncharacterized protein</fullName>
    </submittedName>
</protein>
<comment type="subcellular location">
    <subcellularLocation>
        <location evidence="1">Nucleus</location>
    </subcellularLocation>
</comment>
<dbReference type="AlphaFoldDB" id="A0AAW1QRA9"/>
<proteinExistence type="inferred from homology"/>
<dbReference type="GO" id="GO:0006606">
    <property type="term" value="P:protein import into nucleus"/>
    <property type="evidence" value="ECO:0007669"/>
    <property type="project" value="TreeGrafter"/>
</dbReference>
<dbReference type="InterPro" id="IPR013598">
    <property type="entry name" value="Exportin-1/Importin-b-like"/>
</dbReference>
<reference evidence="7 8" key="1">
    <citation type="journal article" date="2024" name="Nat. Commun.">
        <title>Phylogenomics reveals the evolutionary origins of lichenization in chlorophyte algae.</title>
        <authorList>
            <person name="Puginier C."/>
            <person name="Libourel C."/>
            <person name="Otte J."/>
            <person name="Skaloud P."/>
            <person name="Haon M."/>
            <person name="Grisel S."/>
            <person name="Petersen M."/>
            <person name="Berrin J.G."/>
            <person name="Delaux P.M."/>
            <person name="Dal Grande F."/>
            <person name="Keller J."/>
        </authorList>
    </citation>
    <scope>NUCLEOTIDE SEQUENCE [LARGE SCALE GENOMIC DNA]</scope>
    <source>
        <strain evidence="7 8">SAG 2043</strain>
    </source>
</reference>
<evidence type="ECO:0000259" key="6">
    <source>
        <dbReference type="Pfam" id="PF08389"/>
    </source>
</evidence>
<dbReference type="Pfam" id="PF03810">
    <property type="entry name" value="IBN_N"/>
    <property type="match status" value="1"/>
</dbReference>
<dbReference type="SUPFAM" id="SSF48371">
    <property type="entry name" value="ARM repeat"/>
    <property type="match status" value="1"/>
</dbReference>
<dbReference type="PANTHER" id="PTHR12363">
    <property type="entry name" value="TRANSPORTIN 3 AND IMPORTIN 13"/>
    <property type="match status" value="1"/>
</dbReference>
<name>A0AAW1QRA9_9CHLO</name>
<keyword evidence="8" id="KW-1185">Reference proteome</keyword>
<dbReference type="Pfam" id="PF08389">
    <property type="entry name" value="Xpo1"/>
    <property type="match status" value="1"/>
</dbReference>
<dbReference type="GO" id="GO:0031267">
    <property type="term" value="F:small GTPase binding"/>
    <property type="evidence" value="ECO:0007669"/>
    <property type="project" value="InterPro"/>
</dbReference>
<dbReference type="InterPro" id="IPR016024">
    <property type="entry name" value="ARM-type_fold"/>
</dbReference>
<dbReference type="InterPro" id="IPR011989">
    <property type="entry name" value="ARM-like"/>
</dbReference>
<comment type="caution">
    <text evidence="7">The sequence shown here is derived from an EMBL/GenBank/DDBJ whole genome shotgun (WGS) entry which is preliminary data.</text>
</comment>
<evidence type="ECO:0000313" key="7">
    <source>
        <dbReference type="EMBL" id="KAK9823984.1"/>
    </source>
</evidence>